<dbReference type="EMBL" id="ML122281">
    <property type="protein sequence ID" value="RPD57381.1"/>
    <property type="molecule type" value="Genomic_DNA"/>
</dbReference>
<feature type="region of interest" description="Disordered" evidence="1">
    <location>
        <begin position="26"/>
        <end position="45"/>
    </location>
</feature>
<sequence>MAVGGHTVSLSGASSNAMLNHAQPPVAPAAFAQSPTSSDASRKPKPACLQCYDARKKCTGSIPCELCVRKGLQCCARVKTNSSNAAAATSYPQYGASSAGPSKK</sequence>
<dbReference type="Gene3D" id="4.10.240.10">
    <property type="entry name" value="Zn(2)-C6 fungal-type DNA-binding domain"/>
    <property type="match status" value="1"/>
</dbReference>
<proteinExistence type="predicted"/>
<name>A0A5C2S1W7_9APHY</name>
<evidence type="ECO:0000313" key="2">
    <source>
        <dbReference type="EMBL" id="RPD57381.1"/>
    </source>
</evidence>
<reference evidence="2" key="1">
    <citation type="journal article" date="2018" name="Genome Biol. Evol.">
        <title>Genomics and development of Lentinus tigrinus, a white-rot wood-decaying mushroom with dimorphic fruiting bodies.</title>
        <authorList>
            <person name="Wu B."/>
            <person name="Xu Z."/>
            <person name="Knudson A."/>
            <person name="Carlson A."/>
            <person name="Chen N."/>
            <person name="Kovaka S."/>
            <person name="LaButti K."/>
            <person name="Lipzen A."/>
            <person name="Pennachio C."/>
            <person name="Riley R."/>
            <person name="Schakwitz W."/>
            <person name="Umezawa K."/>
            <person name="Ohm R.A."/>
            <person name="Grigoriev I.V."/>
            <person name="Nagy L.G."/>
            <person name="Gibbons J."/>
            <person name="Hibbett D."/>
        </authorList>
    </citation>
    <scope>NUCLEOTIDE SEQUENCE [LARGE SCALE GENOMIC DNA]</scope>
    <source>
        <strain evidence="2">ALCF2SS1-6</strain>
    </source>
</reference>
<accession>A0A5C2S1W7</accession>
<dbReference type="GO" id="GO:0008270">
    <property type="term" value="F:zinc ion binding"/>
    <property type="evidence" value="ECO:0007669"/>
    <property type="project" value="InterPro"/>
</dbReference>
<feature type="compositionally biased region" description="Low complexity" evidence="1">
    <location>
        <begin position="26"/>
        <end position="35"/>
    </location>
</feature>
<dbReference type="AlphaFoldDB" id="A0A5C2S1W7"/>
<protein>
    <recommendedName>
        <fullName evidence="4">Zn(2)-C6 fungal-type domain-containing protein</fullName>
    </recommendedName>
</protein>
<gene>
    <name evidence="2" type="ORF">L227DRAFT_229775</name>
</gene>
<evidence type="ECO:0000313" key="3">
    <source>
        <dbReference type="Proteomes" id="UP000313359"/>
    </source>
</evidence>
<keyword evidence="3" id="KW-1185">Reference proteome</keyword>
<dbReference type="GO" id="GO:0000981">
    <property type="term" value="F:DNA-binding transcription factor activity, RNA polymerase II-specific"/>
    <property type="evidence" value="ECO:0007669"/>
    <property type="project" value="InterPro"/>
</dbReference>
<dbReference type="OrthoDB" id="10261408at2759"/>
<dbReference type="SUPFAM" id="SSF57701">
    <property type="entry name" value="Zn2/Cys6 DNA-binding domain"/>
    <property type="match status" value="1"/>
</dbReference>
<evidence type="ECO:0000256" key="1">
    <source>
        <dbReference type="SAM" id="MobiDB-lite"/>
    </source>
</evidence>
<organism evidence="2 3">
    <name type="scientific">Lentinus tigrinus ALCF2SS1-6</name>
    <dbReference type="NCBI Taxonomy" id="1328759"/>
    <lineage>
        <taxon>Eukaryota</taxon>
        <taxon>Fungi</taxon>
        <taxon>Dikarya</taxon>
        <taxon>Basidiomycota</taxon>
        <taxon>Agaricomycotina</taxon>
        <taxon>Agaricomycetes</taxon>
        <taxon>Polyporales</taxon>
        <taxon>Polyporaceae</taxon>
        <taxon>Lentinus</taxon>
    </lineage>
</organism>
<evidence type="ECO:0008006" key="4">
    <source>
        <dbReference type="Google" id="ProtNLM"/>
    </source>
</evidence>
<dbReference type="Proteomes" id="UP000313359">
    <property type="component" value="Unassembled WGS sequence"/>
</dbReference>
<dbReference type="InterPro" id="IPR036864">
    <property type="entry name" value="Zn2-C6_fun-type_DNA-bd_sf"/>
</dbReference>